<protein>
    <submittedName>
        <fullName evidence="1">Uncharacterized protein</fullName>
    </submittedName>
</protein>
<dbReference type="AlphaFoldDB" id="A0A3N2Q882"/>
<accession>A0A3N2Q882</accession>
<proteinExistence type="predicted"/>
<dbReference type="RefSeq" id="XP_028470703.1">
    <property type="nucleotide sequence ID" value="XM_028607454.1"/>
</dbReference>
<evidence type="ECO:0000313" key="2">
    <source>
        <dbReference type="Proteomes" id="UP000272025"/>
    </source>
</evidence>
<sequence>MRCDLAVLRQWLFQWSTTAPVYCLFNHHSILDLAIMLRYILSLMPCRCTCLTGWRLRPSRICCQSGQSERKAPTFEKAGTNLPQTALEAVYSGTPTNHHFLVVNKTTRRRSIRQVRRFARFSPISCQTWHILLIKVF</sequence>
<dbReference type="Proteomes" id="UP000272025">
    <property type="component" value="Unassembled WGS sequence"/>
</dbReference>
<keyword evidence="2" id="KW-1185">Reference proteome</keyword>
<evidence type="ECO:0000313" key="1">
    <source>
        <dbReference type="EMBL" id="ROT42897.1"/>
    </source>
</evidence>
<organism evidence="1 2">
    <name type="scientific">Sodiomyces alkalinus (strain CBS 110278 / VKM F-3762 / F11)</name>
    <name type="common">Alkaliphilic filamentous fungus</name>
    <dbReference type="NCBI Taxonomy" id="1314773"/>
    <lineage>
        <taxon>Eukaryota</taxon>
        <taxon>Fungi</taxon>
        <taxon>Dikarya</taxon>
        <taxon>Ascomycota</taxon>
        <taxon>Pezizomycotina</taxon>
        <taxon>Sordariomycetes</taxon>
        <taxon>Hypocreomycetidae</taxon>
        <taxon>Glomerellales</taxon>
        <taxon>Plectosphaerellaceae</taxon>
        <taxon>Sodiomyces</taxon>
    </lineage>
</organism>
<reference evidence="1 2" key="1">
    <citation type="journal article" date="2018" name="Mol. Ecol.">
        <title>The obligate alkalophilic soda-lake fungus Sodiomyces alkalinus has shifted to a protein diet.</title>
        <authorList>
            <person name="Grum-Grzhimaylo A.A."/>
            <person name="Falkoski D.L."/>
            <person name="van den Heuvel J."/>
            <person name="Valero-Jimenez C.A."/>
            <person name="Min B."/>
            <person name="Choi I.G."/>
            <person name="Lipzen A."/>
            <person name="Daum C.G."/>
            <person name="Aanen D.K."/>
            <person name="Tsang A."/>
            <person name="Henrissat B."/>
            <person name="Bilanenko E.N."/>
            <person name="de Vries R.P."/>
            <person name="van Kan J.A.L."/>
            <person name="Grigoriev I.V."/>
            <person name="Debets A.J.M."/>
        </authorList>
    </citation>
    <scope>NUCLEOTIDE SEQUENCE [LARGE SCALE GENOMIC DNA]</scope>
    <source>
        <strain evidence="1 2">F11</strain>
    </source>
</reference>
<dbReference type="EMBL" id="ML119051">
    <property type="protein sequence ID" value="ROT42897.1"/>
    <property type="molecule type" value="Genomic_DNA"/>
</dbReference>
<name>A0A3N2Q882_SODAK</name>
<dbReference type="GeneID" id="39575932"/>
<gene>
    <name evidence="1" type="ORF">SODALDRAFT_26158</name>
</gene>